<keyword evidence="2" id="KW-0808">Transferase</keyword>
<dbReference type="Pfam" id="PF13439">
    <property type="entry name" value="Glyco_transf_4"/>
    <property type="match status" value="1"/>
</dbReference>
<feature type="domain" description="Glycosyltransferase subfamily 4-like N-terminal" evidence="1">
    <location>
        <begin position="69"/>
        <end position="169"/>
    </location>
</feature>
<dbReference type="InterPro" id="IPR050194">
    <property type="entry name" value="Glycosyltransferase_grp1"/>
</dbReference>
<dbReference type="Gene3D" id="3.40.50.2000">
    <property type="entry name" value="Glycogen Phosphorylase B"/>
    <property type="match status" value="2"/>
</dbReference>
<dbReference type="Proteomes" id="UP000011546">
    <property type="component" value="Unassembled WGS sequence"/>
</dbReference>
<dbReference type="PANTHER" id="PTHR45947:SF3">
    <property type="entry name" value="SULFOQUINOVOSYL TRANSFERASE SQD2"/>
    <property type="match status" value="1"/>
</dbReference>
<proteinExistence type="predicted"/>
<evidence type="ECO:0000313" key="2">
    <source>
        <dbReference type="EMBL" id="EMA57759.1"/>
    </source>
</evidence>
<evidence type="ECO:0000313" key="3">
    <source>
        <dbReference type="Proteomes" id="UP000011546"/>
    </source>
</evidence>
<gene>
    <name evidence="2" type="ORF">C468_16515</name>
</gene>
<dbReference type="CDD" id="cd03801">
    <property type="entry name" value="GT4_PimA-like"/>
    <property type="match status" value="1"/>
</dbReference>
<evidence type="ECO:0000259" key="1">
    <source>
        <dbReference type="Pfam" id="PF13439"/>
    </source>
</evidence>
<dbReference type="STRING" id="1230456.C468_16515"/>
<dbReference type="SUPFAM" id="SSF53756">
    <property type="entry name" value="UDP-Glycosyltransferase/glycogen phosphorylase"/>
    <property type="match status" value="1"/>
</dbReference>
<dbReference type="AlphaFoldDB" id="M0NKV2"/>
<dbReference type="EMBL" id="AOJH01000101">
    <property type="protein sequence ID" value="EMA57759.1"/>
    <property type="molecule type" value="Genomic_DNA"/>
</dbReference>
<reference evidence="2 3" key="1">
    <citation type="journal article" date="2014" name="PLoS Genet.">
        <title>Phylogenetically driven sequencing of extremely halophilic archaea reveals strategies for static and dynamic osmo-response.</title>
        <authorList>
            <person name="Becker E.A."/>
            <person name="Seitzer P.M."/>
            <person name="Tritt A."/>
            <person name="Larsen D."/>
            <person name="Krusor M."/>
            <person name="Yao A.I."/>
            <person name="Wu D."/>
            <person name="Madern D."/>
            <person name="Eisen J.A."/>
            <person name="Darling A.E."/>
            <person name="Facciotti M.T."/>
        </authorList>
    </citation>
    <scope>NUCLEOTIDE SEQUENCE [LARGE SCALE GENOMIC DNA]</scope>
    <source>
        <strain evidence="2 3">JCM 14978</strain>
    </source>
</reference>
<dbReference type="OrthoDB" id="131038at2157"/>
<accession>M0NKV2</accession>
<name>M0NKV2_9EURY</name>
<dbReference type="PANTHER" id="PTHR45947">
    <property type="entry name" value="SULFOQUINOVOSYL TRANSFERASE SQD2"/>
    <property type="match status" value="1"/>
</dbReference>
<dbReference type="PATRIC" id="fig|1230456.3.peg.3290"/>
<protein>
    <submittedName>
        <fullName evidence="2">Glycosyltransferase</fullName>
    </submittedName>
</protein>
<comment type="caution">
    <text evidence="2">The sequence shown here is derived from an EMBL/GenBank/DDBJ whole genome shotgun (WGS) entry which is preliminary data.</text>
</comment>
<dbReference type="RefSeq" id="WP_008849951.1">
    <property type="nucleotide sequence ID" value="NZ_AOJH01000101.1"/>
</dbReference>
<organism evidence="2 3">
    <name type="scientific">Halorubrum kocurii JCM 14978</name>
    <dbReference type="NCBI Taxonomy" id="1230456"/>
    <lineage>
        <taxon>Archaea</taxon>
        <taxon>Methanobacteriati</taxon>
        <taxon>Methanobacteriota</taxon>
        <taxon>Stenosarchaea group</taxon>
        <taxon>Halobacteria</taxon>
        <taxon>Halobacteriales</taxon>
        <taxon>Haloferacaceae</taxon>
        <taxon>Halorubrum</taxon>
    </lineage>
</organism>
<sequence>MTEFDTDILLVGTFGGGGIHHYIENLMVHLPDEIATETYDMRSDPNGEGIRWLLTSIVMSIVAAVRFPVRRRPDLVHVHSSYAFSFYRAAFYVFVVASLWRRPIVFHVHGSSFDAFLETDSRIVRIVQSAVFKRCDRIIVLSDYWRQVFESRVPGRKIRVVPNAVDPNRFDPEYSHDPTRVTFVSSLIQRKGVRELIEAVDELASDRSLDFELAIAGSGPLKESVETLTARHEHATYHGFVTEREKRRLLSTGDVFVLPSHAEGLPIAMLEAMAGGNAVVSTTVGSIPEVIDDDGGTLVDPGDSAALADAIGSLVEKDSAAERMGRKNRSLVCDEYAWATAAERITAVYEEVTI</sequence>
<dbReference type="InterPro" id="IPR028098">
    <property type="entry name" value="Glyco_trans_4-like_N"/>
</dbReference>
<keyword evidence="3" id="KW-1185">Reference proteome</keyword>
<dbReference type="Pfam" id="PF13692">
    <property type="entry name" value="Glyco_trans_1_4"/>
    <property type="match status" value="1"/>
</dbReference>
<dbReference type="GO" id="GO:0016757">
    <property type="term" value="F:glycosyltransferase activity"/>
    <property type="evidence" value="ECO:0007669"/>
    <property type="project" value="TreeGrafter"/>
</dbReference>